<comment type="similarity">
    <text evidence="4">Belongs to the glycosyltransferase 31 family. Beta3-Gal-T subfamily.</text>
</comment>
<keyword evidence="11" id="KW-0547">Nucleotide-binding</keyword>
<comment type="function">
    <text evidence="23">Glycosyltransferase that generates the core 1 O-glycan Gal-beta1-3GalNAc-alpha1-Ser/Thr (T antigen), which is a precursor for many extended O-glycans in glycoproteins.</text>
</comment>
<evidence type="ECO:0000256" key="10">
    <source>
        <dbReference type="ARBA" id="ARBA00022723"/>
    </source>
</evidence>
<dbReference type="AlphaFoldDB" id="A0AB32T8I8"/>
<evidence type="ECO:0000256" key="4">
    <source>
        <dbReference type="ARBA" id="ARBA00006462"/>
    </source>
</evidence>
<evidence type="ECO:0000256" key="23">
    <source>
        <dbReference type="ARBA" id="ARBA00059245"/>
    </source>
</evidence>
<evidence type="ECO:0000256" key="6">
    <source>
        <dbReference type="ARBA" id="ARBA00012557"/>
    </source>
</evidence>
<feature type="domain" description="Fringe-like glycosyltransferase" evidence="24">
    <location>
        <begin position="65"/>
        <end position="231"/>
    </location>
</feature>
<dbReference type="CTD" id="555344"/>
<dbReference type="AGR" id="ZFIN:ZDB-GENE-060503-810"/>
<evidence type="ECO:0000256" key="7">
    <source>
        <dbReference type="ARBA" id="ARBA00022676"/>
    </source>
</evidence>
<keyword evidence="25" id="KW-1185">Reference proteome</keyword>
<evidence type="ECO:0000256" key="18">
    <source>
        <dbReference type="ARBA" id="ARBA00040898"/>
    </source>
</evidence>
<accession>A0AB32T8I8</accession>
<keyword evidence="14" id="KW-0472">Membrane</keyword>
<keyword evidence="8" id="KW-0808">Transferase</keyword>
<keyword evidence="9" id="KW-0812">Transmembrane</keyword>
<dbReference type="GO" id="GO:0000166">
    <property type="term" value="F:nucleotide binding"/>
    <property type="evidence" value="ECO:0007669"/>
    <property type="project" value="UniProtKB-KW"/>
</dbReference>
<evidence type="ECO:0000256" key="22">
    <source>
        <dbReference type="ARBA" id="ARBA00048842"/>
    </source>
</evidence>
<dbReference type="Gene3D" id="3.90.550.50">
    <property type="match status" value="1"/>
</dbReference>
<dbReference type="GO" id="GO:0016020">
    <property type="term" value="C:membrane"/>
    <property type="evidence" value="ECO:0007669"/>
    <property type="project" value="UniProtKB-SubCell"/>
</dbReference>
<evidence type="ECO:0000259" key="24">
    <source>
        <dbReference type="Pfam" id="PF02434"/>
    </source>
</evidence>
<dbReference type="InterPro" id="IPR003378">
    <property type="entry name" value="Fringe-like_glycosylTrfase"/>
</dbReference>
<dbReference type="GO" id="GO:0030145">
    <property type="term" value="F:manganese ion binding"/>
    <property type="evidence" value="ECO:0007669"/>
    <property type="project" value="UniProtKB-ARBA"/>
</dbReference>
<evidence type="ECO:0000256" key="15">
    <source>
        <dbReference type="ARBA" id="ARBA00023157"/>
    </source>
</evidence>
<evidence type="ECO:0000256" key="5">
    <source>
        <dbReference type="ARBA" id="ARBA00011748"/>
    </source>
</evidence>
<comment type="catalytic activity">
    <reaction evidence="22">
        <text>an N-acetyl-alpha-D-galactosaminyl derivative + UDP-alpha-D-galactose = a beta-D-galactosyl-(1-&gt;3)-N-acetyl-alpha-D-galactosaminyl derivative + UDP + H(+)</text>
        <dbReference type="Rhea" id="RHEA:15621"/>
        <dbReference type="ChEBI" id="CHEBI:15378"/>
        <dbReference type="ChEBI" id="CHEBI:28257"/>
        <dbReference type="ChEBI" id="CHEBI:58223"/>
        <dbReference type="ChEBI" id="CHEBI:66914"/>
        <dbReference type="ChEBI" id="CHEBI:133470"/>
        <dbReference type="EC" id="2.4.1.122"/>
    </reaction>
</comment>
<comment type="subcellular location">
    <subcellularLocation>
        <location evidence="2">Membrane</location>
        <topology evidence="2">Single-pass type II membrane protein</topology>
    </subcellularLocation>
</comment>
<evidence type="ECO:0000313" key="27">
    <source>
        <dbReference type="ZFIN" id="ZDB-GENE-060503-810"/>
    </source>
</evidence>
<evidence type="ECO:0000313" key="26">
    <source>
        <dbReference type="RefSeq" id="XP_068071231.1"/>
    </source>
</evidence>
<evidence type="ECO:0000256" key="17">
    <source>
        <dbReference type="ARBA" id="ARBA00023211"/>
    </source>
</evidence>
<evidence type="ECO:0000256" key="3">
    <source>
        <dbReference type="ARBA" id="ARBA00004922"/>
    </source>
</evidence>
<keyword evidence="10" id="KW-0479">Metal-binding</keyword>
<dbReference type="PANTHER" id="PTHR23033:SF13">
    <property type="entry name" value="GLYCOPROTEIN-N-ACETYLGALACTOSAMINE 3-BETA-GALACTOSYLTRANSFERASE 1"/>
    <property type="match status" value="1"/>
</dbReference>
<keyword evidence="13" id="KW-1133">Transmembrane helix</keyword>
<evidence type="ECO:0000256" key="2">
    <source>
        <dbReference type="ARBA" id="ARBA00004606"/>
    </source>
</evidence>
<evidence type="ECO:0000256" key="13">
    <source>
        <dbReference type="ARBA" id="ARBA00022989"/>
    </source>
</evidence>
<evidence type="ECO:0000256" key="1">
    <source>
        <dbReference type="ARBA" id="ARBA00001936"/>
    </source>
</evidence>
<evidence type="ECO:0000256" key="9">
    <source>
        <dbReference type="ARBA" id="ARBA00022692"/>
    </source>
</evidence>
<protein>
    <recommendedName>
        <fullName evidence="18">Glycoprotein-N-acetylgalactosamine 3-beta-galactosyltransferase 1</fullName>
        <ecNumber evidence="6">2.4.1.122</ecNumber>
    </recommendedName>
    <alternativeName>
        <fullName evidence="20">Core 1 O-glycan T-synthase</fullName>
    </alternativeName>
    <alternativeName>
        <fullName evidence="21">Core 1 UDP-galactose:N-acetylgalactosamine-alpha-R beta 1,3-galactosyltransferase 1</fullName>
    </alternativeName>
    <alternativeName>
        <fullName evidence="19">Core 1 beta1,3-galactosyltransferase 1</fullName>
    </alternativeName>
</protein>
<evidence type="ECO:0000256" key="11">
    <source>
        <dbReference type="ARBA" id="ARBA00022741"/>
    </source>
</evidence>
<name>A0AB32T8I8_DANRE</name>
<keyword evidence="15" id="KW-1015">Disulfide bond</keyword>
<evidence type="ECO:0000256" key="8">
    <source>
        <dbReference type="ARBA" id="ARBA00022679"/>
    </source>
</evidence>
<dbReference type="GeneID" id="555344"/>
<proteinExistence type="inferred from homology"/>
<evidence type="ECO:0000256" key="20">
    <source>
        <dbReference type="ARBA" id="ARBA00042009"/>
    </source>
</evidence>
<keyword evidence="17" id="KW-0464">Manganese</keyword>
<sequence length="315" mass="36920">MRRFKQNFLFLSGVAVSIFLTITYSHVQKTRTSSFVRIARNISTVKHTAQNRNATLDSSQKVRVLCWVMTQPQNLQSRTQHVHATWGKRCDTILYMTSKNTDFPTIGLNVSEGRNQLYWKTIRAFQYIHKHHLDDADWFLKADDDTFVVIENLRHSLSKHSSEDPLYFGRRFRPFVAQGYMSGGAGYVLSKEALRRFVKGFADGLCTHTTELEDVGMGQCMEKMKVEMGDSRDVFGRQVFHPYPPGNYLVRQLRRQRPWYLIYDHYTPVEGPGCCSDFAISFHYINAVEMHTLEYYTYHLRPYGYKYRFNPDELK</sequence>
<evidence type="ECO:0000256" key="12">
    <source>
        <dbReference type="ARBA" id="ARBA00022968"/>
    </source>
</evidence>
<evidence type="ECO:0000256" key="14">
    <source>
        <dbReference type="ARBA" id="ARBA00023136"/>
    </source>
</evidence>
<dbReference type="GO" id="GO:0016263">
    <property type="term" value="F:glycoprotein-N-acetylgalactosamine 3-beta-galactosyltransferase activity"/>
    <property type="evidence" value="ECO:0007669"/>
    <property type="project" value="UniProtKB-EC"/>
</dbReference>
<evidence type="ECO:0000256" key="21">
    <source>
        <dbReference type="ARBA" id="ARBA00043065"/>
    </source>
</evidence>
<dbReference type="InterPro" id="IPR026050">
    <property type="entry name" value="C1GALT1/C1GALT1_chp1"/>
</dbReference>
<dbReference type="ZFIN" id="ZDB-GENE-060503-810">
    <property type="gene designation" value="c1galt1a"/>
</dbReference>
<comment type="pathway">
    <text evidence="3">Protein modification; protein glycosylation.</text>
</comment>
<keyword evidence="16" id="KW-0325">Glycoprotein</keyword>
<comment type="subunit">
    <text evidence="5">Homodimer; disulfide-linked.</text>
</comment>
<dbReference type="FunFam" id="3.90.550.50:FF:000017">
    <property type="entry name" value="Glycoprotein-N-acetylgalactosamine 3-beta-galactosyltransferase 1"/>
    <property type="match status" value="1"/>
</dbReference>
<evidence type="ECO:0000256" key="16">
    <source>
        <dbReference type="ARBA" id="ARBA00023180"/>
    </source>
</evidence>
<organism evidence="25 26">
    <name type="scientific">Danio rerio</name>
    <name type="common">Zebrafish</name>
    <name type="synonym">Brachydanio rerio</name>
    <dbReference type="NCBI Taxonomy" id="7955"/>
    <lineage>
        <taxon>Eukaryota</taxon>
        <taxon>Metazoa</taxon>
        <taxon>Chordata</taxon>
        <taxon>Craniata</taxon>
        <taxon>Vertebrata</taxon>
        <taxon>Euteleostomi</taxon>
        <taxon>Actinopterygii</taxon>
        <taxon>Neopterygii</taxon>
        <taxon>Teleostei</taxon>
        <taxon>Ostariophysi</taxon>
        <taxon>Cypriniformes</taxon>
        <taxon>Danionidae</taxon>
        <taxon>Danioninae</taxon>
        <taxon>Danio</taxon>
    </lineage>
</organism>
<keyword evidence="12" id="KW-0735">Signal-anchor</keyword>
<dbReference type="EC" id="2.4.1.122" evidence="6"/>
<evidence type="ECO:0000313" key="25">
    <source>
        <dbReference type="Proteomes" id="UP000000437"/>
    </source>
</evidence>
<comment type="cofactor">
    <cofactor evidence="1">
        <name>Mn(2+)</name>
        <dbReference type="ChEBI" id="CHEBI:29035"/>
    </cofactor>
</comment>
<dbReference type="Pfam" id="PF02434">
    <property type="entry name" value="Fringe"/>
    <property type="match status" value="1"/>
</dbReference>
<dbReference type="PANTHER" id="PTHR23033">
    <property type="entry name" value="BETA1,3-GALACTOSYLTRANSFERASE"/>
    <property type="match status" value="1"/>
</dbReference>
<dbReference type="Proteomes" id="UP000000437">
    <property type="component" value="Chromosome 19"/>
</dbReference>
<evidence type="ECO:0000256" key="19">
    <source>
        <dbReference type="ARBA" id="ARBA00041226"/>
    </source>
</evidence>
<gene>
    <name evidence="26 27" type="primary">c1galt1a</name>
    <name evidence="26" type="synonym">si:dkey-202e17.1</name>
</gene>
<dbReference type="RefSeq" id="XP_068071231.1">
    <property type="nucleotide sequence ID" value="XM_068215130.2"/>
</dbReference>
<reference evidence="26" key="1">
    <citation type="submission" date="2025-08" db="UniProtKB">
        <authorList>
            <consortium name="RefSeq"/>
        </authorList>
    </citation>
    <scope>IDENTIFICATION</scope>
    <source>
        <strain evidence="26">Tuebingen</strain>
        <tissue evidence="26">Fibroblasts and whole tissue</tissue>
    </source>
</reference>
<keyword evidence="7" id="KW-0328">Glycosyltransferase</keyword>